<keyword evidence="2" id="KW-1185">Reference proteome</keyword>
<protein>
    <submittedName>
        <fullName evidence="1">Uncharacterized protein</fullName>
    </submittedName>
</protein>
<organism evidence="1 2">
    <name type="scientific">Streptomyces violascens</name>
    <dbReference type="NCBI Taxonomy" id="67381"/>
    <lineage>
        <taxon>Bacteria</taxon>
        <taxon>Bacillati</taxon>
        <taxon>Actinomycetota</taxon>
        <taxon>Actinomycetes</taxon>
        <taxon>Kitasatosporales</taxon>
        <taxon>Streptomycetaceae</taxon>
        <taxon>Streptomyces</taxon>
    </lineage>
</organism>
<gene>
    <name evidence="1" type="ORF">Sviol_57790</name>
</gene>
<comment type="caution">
    <text evidence="1">The sequence shown here is derived from an EMBL/GenBank/DDBJ whole genome shotgun (WGS) entry which is preliminary data.</text>
</comment>
<reference evidence="1" key="1">
    <citation type="submission" date="2024-05" db="EMBL/GenBank/DDBJ databases">
        <title>Whole genome shotgun sequence of Streptomyces violascens NBRC 12920.</title>
        <authorList>
            <person name="Komaki H."/>
            <person name="Tamura T."/>
        </authorList>
    </citation>
    <scope>NUCLEOTIDE SEQUENCE</scope>
    <source>
        <strain evidence="1">NBRC 12920</strain>
    </source>
</reference>
<dbReference type="Proteomes" id="UP001050808">
    <property type="component" value="Unassembled WGS sequence"/>
</dbReference>
<evidence type="ECO:0000313" key="2">
    <source>
        <dbReference type="Proteomes" id="UP001050808"/>
    </source>
</evidence>
<evidence type="ECO:0000313" key="1">
    <source>
        <dbReference type="EMBL" id="GHI41371.1"/>
    </source>
</evidence>
<sequence>MNHAFVEDYLTGIGATTATALLNPRPGSCRVELRTSEEGVARGARPARMACDREST</sequence>
<proteinExistence type="predicted"/>
<name>A0ABQ3QVQ8_9ACTN</name>
<dbReference type="EMBL" id="BNDY01000017">
    <property type="protein sequence ID" value="GHI41371.1"/>
    <property type="molecule type" value="Genomic_DNA"/>
</dbReference>
<accession>A0ABQ3QVQ8</accession>
<dbReference type="RefSeq" id="WP_189966717.1">
    <property type="nucleotide sequence ID" value="NZ_BMUA01000016.1"/>
</dbReference>